<dbReference type="GO" id="GO:0046872">
    <property type="term" value="F:metal ion binding"/>
    <property type="evidence" value="ECO:0007669"/>
    <property type="project" value="UniProtKB-KW"/>
</dbReference>
<reference evidence="2 3" key="1">
    <citation type="submission" date="2014-04" db="EMBL/GenBank/DDBJ databases">
        <authorList>
            <consortium name="DOE Joint Genome Institute"/>
            <person name="Kuo A."/>
            <person name="Zuccaro A."/>
            <person name="Kohler A."/>
            <person name="Nagy L.G."/>
            <person name="Floudas D."/>
            <person name="Copeland A."/>
            <person name="Barry K.W."/>
            <person name="Cichocki N."/>
            <person name="Veneault-Fourrey C."/>
            <person name="LaButti K."/>
            <person name="Lindquist E.A."/>
            <person name="Lipzen A."/>
            <person name="Lundell T."/>
            <person name="Morin E."/>
            <person name="Murat C."/>
            <person name="Sun H."/>
            <person name="Tunlid A."/>
            <person name="Henrissat B."/>
            <person name="Grigoriev I.V."/>
            <person name="Hibbett D.S."/>
            <person name="Martin F."/>
            <person name="Nordberg H.P."/>
            <person name="Cantor M.N."/>
            <person name="Hua S.X."/>
        </authorList>
    </citation>
    <scope>NUCLEOTIDE SEQUENCE [LARGE SCALE GENOMIC DNA]</scope>
    <source>
        <strain evidence="2 3">MAFF 305830</strain>
    </source>
</reference>
<dbReference type="InterPro" id="IPR036705">
    <property type="entry name" value="Ribosyl_crysJ1_sf"/>
</dbReference>
<organism evidence="2 3">
    <name type="scientific">Serendipita vermifera MAFF 305830</name>
    <dbReference type="NCBI Taxonomy" id="933852"/>
    <lineage>
        <taxon>Eukaryota</taxon>
        <taxon>Fungi</taxon>
        <taxon>Dikarya</taxon>
        <taxon>Basidiomycota</taxon>
        <taxon>Agaricomycotina</taxon>
        <taxon>Agaricomycetes</taxon>
        <taxon>Sebacinales</taxon>
        <taxon>Serendipitaceae</taxon>
        <taxon>Serendipita</taxon>
    </lineage>
</organism>
<reference evidence="3" key="2">
    <citation type="submission" date="2015-01" db="EMBL/GenBank/DDBJ databases">
        <title>Evolutionary Origins and Diversification of the Mycorrhizal Mutualists.</title>
        <authorList>
            <consortium name="DOE Joint Genome Institute"/>
            <consortium name="Mycorrhizal Genomics Consortium"/>
            <person name="Kohler A."/>
            <person name="Kuo A."/>
            <person name="Nagy L.G."/>
            <person name="Floudas D."/>
            <person name="Copeland A."/>
            <person name="Barry K.W."/>
            <person name="Cichocki N."/>
            <person name="Veneault-Fourrey C."/>
            <person name="LaButti K."/>
            <person name="Lindquist E.A."/>
            <person name="Lipzen A."/>
            <person name="Lundell T."/>
            <person name="Morin E."/>
            <person name="Murat C."/>
            <person name="Riley R."/>
            <person name="Ohm R."/>
            <person name="Sun H."/>
            <person name="Tunlid A."/>
            <person name="Henrissat B."/>
            <person name="Grigoriev I.V."/>
            <person name="Hibbett D.S."/>
            <person name="Martin F."/>
        </authorList>
    </citation>
    <scope>NUCLEOTIDE SEQUENCE [LARGE SCALE GENOMIC DNA]</scope>
    <source>
        <strain evidence="3">MAFF 305830</strain>
    </source>
</reference>
<accession>A0A0C2X2P4</accession>
<evidence type="ECO:0000256" key="1">
    <source>
        <dbReference type="PIRSR" id="PIRSR605502-1"/>
    </source>
</evidence>
<comment type="cofactor">
    <cofactor evidence="1">
        <name>Mg(2+)</name>
        <dbReference type="ChEBI" id="CHEBI:18420"/>
    </cofactor>
    <text evidence="1">Binds 2 magnesium ions per subunit.</text>
</comment>
<dbReference type="Proteomes" id="UP000054097">
    <property type="component" value="Unassembled WGS sequence"/>
</dbReference>
<feature type="binding site" evidence="1">
    <location>
        <position position="77"/>
    </location>
    <ligand>
        <name>Mg(2+)</name>
        <dbReference type="ChEBI" id="CHEBI:18420"/>
        <label>1</label>
    </ligand>
</feature>
<proteinExistence type="predicted"/>
<feature type="binding site" evidence="1">
    <location>
        <position position="317"/>
    </location>
    <ligand>
        <name>Mg(2+)</name>
        <dbReference type="ChEBI" id="CHEBI:18420"/>
        <label>1</label>
    </ligand>
</feature>
<feature type="binding site" evidence="1">
    <location>
        <position position="316"/>
    </location>
    <ligand>
        <name>Mg(2+)</name>
        <dbReference type="ChEBI" id="CHEBI:18420"/>
        <label>1</label>
    </ligand>
</feature>
<sequence>MSAPHNPLHDRIRGCIIGGALGDAIGLFTEFFDAARAQRQYGVNPRFKLLPPGPDGYQVMLMDQHRAGFEEAGWTDDTDQSLLILMSFLHTGGKAEDGIDYMDFARRLRHWVDYGFRPLGRLANDVGGTVRSVVQDTTFLEAPLECATKIWERGGRVMAANGAVMRTSVIGALFSNDQEKLYRSAINVAAVTHADPRCLVSCTVASALVASAVRNEIHSDEDVKRVVEGAIIPLTQHQPPLSDQYLQELRDIIWNDSLVDLKLDERRSIGYTYKCLASGIWALRQGIAAKGGTSITPSSVFERVITELTMAGGDSDTNCAVAGSLLGALFGYSNLPAGWLHDLKHRDWLLAKADAAVYLSTGEGAPYDLRKDPDNLVDGGKGAVSDEEFKRQWRVFDETVSQRIKGYEADDGKKGGNWLKRVLG</sequence>
<dbReference type="Pfam" id="PF03747">
    <property type="entry name" value="ADP_ribosyl_GH"/>
    <property type="match status" value="1"/>
</dbReference>
<feature type="binding site" evidence="1">
    <location>
        <position position="76"/>
    </location>
    <ligand>
        <name>Mg(2+)</name>
        <dbReference type="ChEBI" id="CHEBI:18420"/>
        <label>1</label>
    </ligand>
</feature>
<dbReference type="InterPro" id="IPR050792">
    <property type="entry name" value="ADP-ribosylglycohydrolase"/>
</dbReference>
<gene>
    <name evidence="2" type="ORF">M408DRAFT_77035</name>
</gene>
<evidence type="ECO:0000313" key="2">
    <source>
        <dbReference type="EMBL" id="KIM23712.1"/>
    </source>
</evidence>
<dbReference type="STRING" id="933852.A0A0C2X2P4"/>
<keyword evidence="1" id="KW-0460">Magnesium</keyword>
<protein>
    <recommendedName>
        <fullName evidence="4">ADP-ribosylglycohydrolase</fullName>
    </recommendedName>
</protein>
<keyword evidence="3" id="KW-1185">Reference proteome</keyword>
<evidence type="ECO:0000313" key="3">
    <source>
        <dbReference type="Proteomes" id="UP000054097"/>
    </source>
</evidence>
<dbReference type="EMBL" id="KN824333">
    <property type="protein sequence ID" value="KIM23712.1"/>
    <property type="molecule type" value="Genomic_DNA"/>
</dbReference>
<dbReference type="PANTHER" id="PTHR16222:SF28">
    <property type="entry name" value="ADP-RIBOSYLGLYCOHYDROLASE"/>
    <property type="match status" value="1"/>
</dbReference>
<keyword evidence="1" id="KW-0479">Metal-binding</keyword>
<feature type="binding site" evidence="1">
    <location>
        <position position="75"/>
    </location>
    <ligand>
        <name>Mg(2+)</name>
        <dbReference type="ChEBI" id="CHEBI:18420"/>
        <label>1</label>
    </ligand>
</feature>
<name>A0A0C2X2P4_SERVB</name>
<dbReference type="SUPFAM" id="SSF101478">
    <property type="entry name" value="ADP-ribosylglycohydrolase"/>
    <property type="match status" value="1"/>
</dbReference>
<dbReference type="PANTHER" id="PTHR16222">
    <property type="entry name" value="ADP-RIBOSYLGLYCOHYDROLASE"/>
    <property type="match status" value="1"/>
</dbReference>
<dbReference type="OrthoDB" id="2021138at2759"/>
<dbReference type="InterPro" id="IPR005502">
    <property type="entry name" value="Ribosyl_crysJ1"/>
</dbReference>
<evidence type="ECO:0008006" key="4">
    <source>
        <dbReference type="Google" id="ProtNLM"/>
    </source>
</evidence>
<dbReference type="AlphaFoldDB" id="A0A0C2X2P4"/>
<feature type="binding site" evidence="1">
    <location>
        <position position="314"/>
    </location>
    <ligand>
        <name>Mg(2+)</name>
        <dbReference type="ChEBI" id="CHEBI:18420"/>
        <label>1</label>
    </ligand>
</feature>
<dbReference type="HOGENOM" id="CLU_024566_9_2_1"/>
<dbReference type="Gene3D" id="1.10.4080.10">
    <property type="entry name" value="ADP-ribosylation/Crystallin J1"/>
    <property type="match status" value="1"/>
</dbReference>